<dbReference type="HAMAP" id="MF_00126">
    <property type="entry name" value="Gln_tRNA_synth"/>
    <property type="match status" value="1"/>
</dbReference>
<dbReference type="InterPro" id="IPR049437">
    <property type="entry name" value="tRNA-synt_1c_C2"/>
</dbReference>
<dbReference type="RefSeq" id="WP_015005570.1">
    <property type="nucleotide sequence ID" value="NZ_JARGOU010000032.1"/>
</dbReference>
<keyword evidence="7 9" id="KW-0030">Aminoacyl-tRNA synthetase</keyword>
<dbReference type="PANTHER" id="PTHR43097">
    <property type="entry name" value="GLUTAMINE-TRNA LIGASE"/>
    <property type="match status" value="1"/>
</dbReference>
<dbReference type="AlphaFoldDB" id="A0AB33Z4I0"/>
<keyword evidence="5 9" id="KW-0067">ATP-binding</keyword>
<evidence type="ECO:0000259" key="11">
    <source>
        <dbReference type="Pfam" id="PF00749"/>
    </source>
</evidence>
<dbReference type="CDD" id="cd00807">
    <property type="entry name" value="GlnRS_core"/>
    <property type="match status" value="1"/>
</dbReference>
<feature type="domain" description="Glutamyl/glutaminyl-tRNA synthetase class Ib anti-codon binding" evidence="12">
    <location>
        <begin position="343"/>
        <end position="443"/>
    </location>
</feature>
<dbReference type="EC" id="6.1.1.18" evidence="9"/>
<proteinExistence type="inferred from homology"/>
<gene>
    <name evidence="9" type="primary">glnS</name>
    <name evidence="14" type="ORF">L196_01130</name>
</gene>
<evidence type="ECO:0000313" key="14">
    <source>
        <dbReference type="EMBL" id="EPD14059.1"/>
    </source>
</evidence>
<evidence type="ECO:0000256" key="9">
    <source>
        <dbReference type="HAMAP-Rule" id="MF_00126"/>
    </source>
</evidence>
<dbReference type="Pfam" id="PF20974">
    <property type="entry name" value="tRNA-synt_1c_C2"/>
    <property type="match status" value="1"/>
</dbReference>
<dbReference type="SUPFAM" id="SSF50715">
    <property type="entry name" value="Ribosomal protein L25-like"/>
    <property type="match status" value="1"/>
</dbReference>
<dbReference type="InterPro" id="IPR020058">
    <property type="entry name" value="Glu/Gln-tRNA-synth_Ib_cat-dom"/>
</dbReference>
<dbReference type="PROSITE" id="PS00178">
    <property type="entry name" value="AA_TRNA_LIGASE_I"/>
    <property type="match status" value="1"/>
</dbReference>
<evidence type="ECO:0000259" key="12">
    <source>
        <dbReference type="Pfam" id="PF03950"/>
    </source>
</evidence>
<comment type="subunit">
    <text evidence="9">Monomer.</text>
</comment>
<dbReference type="GO" id="GO:0006424">
    <property type="term" value="P:glutamyl-tRNA aminoacylation"/>
    <property type="evidence" value="ECO:0007669"/>
    <property type="project" value="UniProtKB-UniRule"/>
</dbReference>
<comment type="caution">
    <text evidence="14">The sequence shown here is derived from an EMBL/GenBank/DDBJ whole genome shotgun (WGS) entry which is preliminary data.</text>
</comment>
<comment type="caution">
    <text evidence="9">Lacks conserved residue(s) required for the propagation of feature annotation.</text>
</comment>
<evidence type="ECO:0000256" key="7">
    <source>
        <dbReference type="ARBA" id="ARBA00023146"/>
    </source>
</evidence>
<dbReference type="InterPro" id="IPR004514">
    <property type="entry name" value="Gln-tRNA-synth"/>
</dbReference>
<dbReference type="SUPFAM" id="SSF52374">
    <property type="entry name" value="Nucleotidylyl transferase"/>
    <property type="match status" value="1"/>
</dbReference>
<dbReference type="Gene3D" id="3.90.800.10">
    <property type="entry name" value="Glutamyl-tRNA Synthetase, Domain 3"/>
    <property type="match status" value="1"/>
</dbReference>
<dbReference type="Gene3D" id="2.40.240.10">
    <property type="entry name" value="Ribosomal Protein L25, Chain P"/>
    <property type="match status" value="2"/>
</dbReference>
<evidence type="ECO:0000256" key="2">
    <source>
        <dbReference type="ARBA" id="ARBA00022490"/>
    </source>
</evidence>
<dbReference type="FunFam" id="3.90.800.10:FF:000001">
    <property type="entry name" value="Glutamine--tRNA ligase"/>
    <property type="match status" value="1"/>
</dbReference>
<comment type="subcellular location">
    <subcellularLocation>
        <location evidence="9">Cytoplasm</location>
    </subcellularLocation>
</comment>
<feature type="binding site" evidence="9">
    <location>
        <position position="70"/>
    </location>
    <ligand>
        <name>L-glutamine</name>
        <dbReference type="ChEBI" id="CHEBI:58359"/>
    </ligand>
</feature>
<dbReference type="InterPro" id="IPR001412">
    <property type="entry name" value="aa-tRNA-synth_I_CS"/>
</dbReference>
<evidence type="ECO:0000259" key="13">
    <source>
        <dbReference type="Pfam" id="PF20974"/>
    </source>
</evidence>
<dbReference type="EMBL" id="ASHL01000001">
    <property type="protein sequence ID" value="EPD14059.1"/>
    <property type="molecule type" value="Genomic_DNA"/>
</dbReference>
<feature type="binding site" evidence="9">
    <location>
        <position position="234"/>
    </location>
    <ligand>
        <name>ATP</name>
        <dbReference type="ChEBI" id="CHEBI:30616"/>
    </ligand>
</feature>
<feature type="binding site" evidence="9">
    <location>
        <begin position="37"/>
        <end position="39"/>
    </location>
    <ligand>
        <name>ATP</name>
        <dbReference type="ChEBI" id="CHEBI:30616"/>
    </ligand>
</feature>
<feature type="domain" description="Glutamyl/glutaminyl-tRNA synthetase class Ib catalytic" evidence="11">
    <location>
        <begin position="29"/>
        <end position="339"/>
    </location>
</feature>
<evidence type="ECO:0000256" key="3">
    <source>
        <dbReference type="ARBA" id="ARBA00022598"/>
    </source>
</evidence>
<comment type="catalytic activity">
    <reaction evidence="8 9">
        <text>tRNA(Gln) + L-glutamine + ATP = L-glutaminyl-tRNA(Gln) + AMP + diphosphate</text>
        <dbReference type="Rhea" id="RHEA:20121"/>
        <dbReference type="Rhea" id="RHEA-COMP:9662"/>
        <dbReference type="Rhea" id="RHEA-COMP:9681"/>
        <dbReference type="ChEBI" id="CHEBI:30616"/>
        <dbReference type="ChEBI" id="CHEBI:33019"/>
        <dbReference type="ChEBI" id="CHEBI:58359"/>
        <dbReference type="ChEBI" id="CHEBI:78442"/>
        <dbReference type="ChEBI" id="CHEBI:78521"/>
        <dbReference type="ChEBI" id="CHEBI:456215"/>
        <dbReference type="EC" id="6.1.1.18"/>
    </reaction>
</comment>
<evidence type="ECO:0000313" key="15">
    <source>
        <dbReference type="Proteomes" id="UP000015462"/>
    </source>
</evidence>
<protein>
    <recommendedName>
        <fullName evidence="9">Glutamine--tRNA ligase</fullName>
        <ecNumber evidence="9">6.1.1.18</ecNumber>
    </recommendedName>
    <alternativeName>
        <fullName evidence="9">Glutaminyl-tRNA synthetase</fullName>
        <shortName evidence="9">GlnRS</shortName>
    </alternativeName>
</protein>
<evidence type="ECO:0000256" key="6">
    <source>
        <dbReference type="ARBA" id="ARBA00022917"/>
    </source>
</evidence>
<dbReference type="GO" id="GO:0006425">
    <property type="term" value="P:glutaminyl-tRNA aminoacylation"/>
    <property type="evidence" value="ECO:0007669"/>
    <property type="project" value="UniProtKB-UniRule"/>
</dbReference>
<feature type="binding site" evidence="9">
    <location>
        <begin position="43"/>
        <end position="49"/>
    </location>
    <ligand>
        <name>ATP</name>
        <dbReference type="ChEBI" id="CHEBI:30616"/>
    </ligand>
</feature>
<keyword evidence="3 9" id="KW-0436">Ligase</keyword>
<dbReference type="InterPro" id="IPR014729">
    <property type="entry name" value="Rossmann-like_a/b/a_fold"/>
</dbReference>
<dbReference type="Proteomes" id="UP000015462">
    <property type="component" value="Unassembled WGS sequence"/>
</dbReference>
<feature type="domain" description="tRNA synthetases class I (E and Q) anti-codon binding" evidence="13">
    <location>
        <begin position="460"/>
        <end position="534"/>
    </location>
</feature>
<dbReference type="Gene3D" id="1.10.1160.10">
    <property type="entry name" value="Glutamyl-trna Synthetase, Domain 2"/>
    <property type="match status" value="1"/>
</dbReference>
<dbReference type="FunFam" id="1.10.1160.10:FF:000001">
    <property type="entry name" value="Glutamine--tRNA ligase"/>
    <property type="match status" value="1"/>
</dbReference>
<accession>A0AB33Z4I0</accession>
<dbReference type="InterPro" id="IPR022861">
    <property type="entry name" value="Gln_tRNA_ligase_bac"/>
</dbReference>
<feature type="binding site" evidence="9">
    <location>
        <begin position="264"/>
        <end position="265"/>
    </location>
    <ligand>
        <name>ATP</name>
        <dbReference type="ChEBI" id="CHEBI:30616"/>
    </ligand>
</feature>
<dbReference type="InterPro" id="IPR000924">
    <property type="entry name" value="Glu/Gln-tRNA-synth"/>
</dbReference>
<evidence type="ECO:0000256" key="8">
    <source>
        <dbReference type="ARBA" id="ARBA00048270"/>
    </source>
</evidence>
<dbReference type="InterPro" id="IPR020061">
    <property type="entry name" value="Glu_tRNA_lig_a-bdl"/>
</dbReference>
<dbReference type="NCBIfam" id="TIGR00440">
    <property type="entry name" value="glnS"/>
    <property type="match status" value="1"/>
</dbReference>
<dbReference type="GO" id="GO:0004819">
    <property type="term" value="F:glutamine-tRNA ligase activity"/>
    <property type="evidence" value="ECO:0007669"/>
    <property type="project" value="UniProtKB-UniRule"/>
</dbReference>
<dbReference type="GO" id="GO:0005829">
    <property type="term" value="C:cytosol"/>
    <property type="evidence" value="ECO:0007669"/>
    <property type="project" value="TreeGrafter"/>
</dbReference>
<dbReference type="Gene3D" id="3.40.50.620">
    <property type="entry name" value="HUPs"/>
    <property type="match status" value="1"/>
</dbReference>
<dbReference type="PANTHER" id="PTHR43097:SF5">
    <property type="entry name" value="GLUTAMATE--TRNA LIGASE"/>
    <property type="match status" value="1"/>
</dbReference>
<evidence type="ECO:0000256" key="10">
    <source>
        <dbReference type="RuleBase" id="RU363037"/>
    </source>
</evidence>
<feature type="binding site" evidence="9">
    <location>
        <begin position="272"/>
        <end position="274"/>
    </location>
    <ligand>
        <name>ATP</name>
        <dbReference type="ChEBI" id="CHEBI:30616"/>
    </ligand>
</feature>
<keyword evidence="4 9" id="KW-0547">Nucleotide-binding</keyword>
<feature type="short sequence motif" description="'KMSKS' region" evidence="9">
    <location>
        <begin position="271"/>
        <end position="275"/>
    </location>
</feature>
<dbReference type="Pfam" id="PF00749">
    <property type="entry name" value="tRNA-synt_1c"/>
    <property type="match status" value="1"/>
</dbReference>
<feature type="short sequence motif" description="'HIGH' region" evidence="9">
    <location>
        <begin position="36"/>
        <end position="46"/>
    </location>
</feature>
<dbReference type="NCBIfam" id="NF011291">
    <property type="entry name" value="PRK14703.1"/>
    <property type="match status" value="1"/>
</dbReference>
<evidence type="ECO:0000256" key="4">
    <source>
        <dbReference type="ARBA" id="ARBA00022741"/>
    </source>
</evidence>
<dbReference type="GO" id="GO:0005524">
    <property type="term" value="F:ATP binding"/>
    <property type="evidence" value="ECO:0007669"/>
    <property type="project" value="UniProtKB-UniRule"/>
</dbReference>
<keyword evidence="15" id="KW-1185">Reference proteome</keyword>
<dbReference type="InterPro" id="IPR020059">
    <property type="entry name" value="Glu/Gln-tRNA-synth_Ib_codon-bd"/>
</dbReference>
<name>A0AB33Z4I0_9GAMM</name>
<comment type="similarity">
    <text evidence="1 9 10">Belongs to the class-I aminoacyl-tRNA synthetase family.</text>
</comment>
<dbReference type="FunFam" id="3.40.50.620:FF:000037">
    <property type="entry name" value="Glutamine--tRNA ligase cytoplasmic"/>
    <property type="match status" value="1"/>
</dbReference>
<dbReference type="PRINTS" id="PR00987">
    <property type="entry name" value="TRNASYNTHGLU"/>
</dbReference>
<dbReference type="InterPro" id="IPR011035">
    <property type="entry name" value="Ribosomal_bL25/Gln-tRNA_synth"/>
</dbReference>
<dbReference type="FunFam" id="2.40.240.10:FF:000001">
    <property type="entry name" value="Glutamine--tRNA ligase"/>
    <property type="match status" value="1"/>
</dbReference>
<evidence type="ECO:0000256" key="5">
    <source>
        <dbReference type="ARBA" id="ARBA00022840"/>
    </source>
</evidence>
<keyword evidence="2 9" id="KW-0963">Cytoplasm</keyword>
<dbReference type="InterPro" id="IPR050132">
    <property type="entry name" value="Gln/Glu-tRNA_Ligase"/>
</dbReference>
<evidence type="ECO:0000256" key="1">
    <source>
        <dbReference type="ARBA" id="ARBA00005594"/>
    </source>
</evidence>
<dbReference type="Pfam" id="PF03950">
    <property type="entry name" value="tRNA-synt_1c_C"/>
    <property type="match status" value="1"/>
</dbReference>
<organism evidence="14 15">
    <name type="scientific">Cycloclasticus pugetii</name>
    <dbReference type="NCBI Taxonomy" id="34068"/>
    <lineage>
        <taxon>Bacteria</taxon>
        <taxon>Pseudomonadati</taxon>
        <taxon>Pseudomonadota</taxon>
        <taxon>Gammaproteobacteria</taxon>
        <taxon>Thiotrichales</taxon>
        <taxon>Piscirickettsiaceae</taxon>
        <taxon>Cycloclasticus</taxon>
    </lineage>
</organism>
<reference evidence="14 15" key="1">
    <citation type="journal article" date="2013" name="Genome Announc.">
        <title>Genome Sequence of the Pyrene- and Fluoranthene-Degrading Bacterium Cycloclasticus sp. Strain PY97M.</title>
        <authorList>
            <person name="Cui Z."/>
            <person name="Xu G."/>
            <person name="Li Q."/>
            <person name="Gao W."/>
            <person name="Zheng L."/>
        </authorList>
    </citation>
    <scope>NUCLEOTIDE SEQUENCE [LARGE SCALE GENOMIC DNA]</scope>
    <source>
        <strain evidence="14 15">PY97M</strain>
    </source>
</reference>
<feature type="binding site" evidence="9">
    <location>
        <position position="215"/>
    </location>
    <ligand>
        <name>L-glutamine</name>
        <dbReference type="ChEBI" id="CHEBI:58359"/>
    </ligand>
</feature>
<dbReference type="InterPro" id="IPR020056">
    <property type="entry name" value="Rbsml_bL25/Gln-tRNA_synth_N"/>
</dbReference>
<sequence>MNDKKIESSPSNFIRTIIDADIASGKHQQVITRFPPEPNGYLHIGHAKSICLNFGISQDYNNSVCHLRFDDTNPGKEKSEYIDAIKEDVQWLGFDWGENLHHTSDYFDQLYAYAVQLIKKGKAYVDSLSAEDIRLYRGNLTEPGKNSPFRERSIDENIDLLERMKNGEFAEGEHLLRAKIDMAAPNINMRDPAIYRIKNMSHPMTGNKWHIYPMYDFAHCVSDAIEGITHSLCTLEFEDHRPLYDWFLDELQTPVHPQQIEFSRLNLDYTVMSKRKLHELVEGGYVNGWDDPRLPTLSGMRRRGYTANAIRDFCSRIGVTKKDNIVEMSVLENSLREDLDDNSPRALAVLDPIKLVIDNYPEDQEEILRGVNHPKKPEQGQRDIPFSKVLYIERSDYMEGAPKKFFRLTEGREVRLRFAYYVTCTHVVKDANGEVTEVHCTYDPETRGGKSEDGRKVKGTIHWVSAKHSVNAEVRQYDRLFSIPAPASESDQDYKTFINNESVQVLKNCQLEASLSTAGSSAYQFERQGYFCQDSVDSTPENLVFNRIVTLRDSWAKKK</sequence>
<keyword evidence="6 9" id="KW-0648">Protein biosynthesis</keyword>